<dbReference type="Pfam" id="PF01872">
    <property type="entry name" value="RibD_C"/>
    <property type="match status" value="1"/>
</dbReference>
<keyword evidence="10 13" id="KW-0521">NADP</keyword>
<dbReference type="FunFam" id="3.40.140.10:FF:000025">
    <property type="entry name" value="Riboflavin biosynthesis protein RibD"/>
    <property type="match status" value="1"/>
</dbReference>
<dbReference type="NCBIfam" id="TIGR00227">
    <property type="entry name" value="ribD_Cterm"/>
    <property type="match status" value="1"/>
</dbReference>
<dbReference type="NCBIfam" id="TIGR00326">
    <property type="entry name" value="eubact_ribD"/>
    <property type="match status" value="1"/>
</dbReference>
<dbReference type="InterPro" id="IPR004794">
    <property type="entry name" value="Eubact_RibD"/>
</dbReference>
<feature type="binding site" evidence="15">
    <location>
        <position position="199"/>
    </location>
    <ligand>
        <name>NADP(+)</name>
        <dbReference type="ChEBI" id="CHEBI:58349"/>
    </ligand>
</feature>
<proteinExistence type="inferred from homology"/>
<evidence type="ECO:0000256" key="9">
    <source>
        <dbReference type="ARBA" id="ARBA00022833"/>
    </source>
</evidence>
<feature type="binding site" evidence="15">
    <location>
        <position position="297"/>
    </location>
    <ligand>
        <name>substrate</name>
    </ligand>
</feature>
<feature type="binding site" evidence="15">
    <location>
        <begin position="299"/>
        <end position="305"/>
    </location>
    <ligand>
        <name>NADP(+)</name>
        <dbReference type="ChEBI" id="CHEBI:58349"/>
    </ligand>
</feature>
<evidence type="ECO:0000256" key="11">
    <source>
        <dbReference type="ARBA" id="ARBA00023002"/>
    </source>
</evidence>
<evidence type="ECO:0000256" key="13">
    <source>
        <dbReference type="PIRNR" id="PIRNR006769"/>
    </source>
</evidence>
<accession>A0A9D9NF83</accession>
<dbReference type="Gene3D" id="3.40.140.10">
    <property type="entry name" value="Cytidine Deaminase, domain 2"/>
    <property type="match status" value="1"/>
</dbReference>
<dbReference type="PANTHER" id="PTHR38011:SF7">
    <property type="entry name" value="2,5-DIAMINO-6-RIBOSYLAMINO-4(3H)-PYRIMIDINONE 5'-PHOSPHATE REDUCTASE"/>
    <property type="match status" value="1"/>
</dbReference>
<dbReference type="GO" id="GO:0050661">
    <property type="term" value="F:NADP binding"/>
    <property type="evidence" value="ECO:0007669"/>
    <property type="project" value="InterPro"/>
</dbReference>
<dbReference type="InterPro" id="IPR016193">
    <property type="entry name" value="Cytidine_deaminase-like"/>
</dbReference>
<reference evidence="18" key="2">
    <citation type="journal article" date="2021" name="PeerJ">
        <title>Extensive microbial diversity within the chicken gut microbiome revealed by metagenomics and culture.</title>
        <authorList>
            <person name="Gilroy R."/>
            <person name="Ravi A."/>
            <person name="Getino M."/>
            <person name="Pursley I."/>
            <person name="Horton D.L."/>
            <person name="Alikhan N.F."/>
            <person name="Baker D."/>
            <person name="Gharbi K."/>
            <person name="Hall N."/>
            <person name="Watson M."/>
            <person name="Adriaenssens E.M."/>
            <person name="Foster-Nyarko E."/>
            <person name="Jarju S."/>
            <person name="Secka A."/>
            <person name="Antonio M."/>
            <person name="Oren A."/>
            <person name="Chaudhuri R.R."/>
            <person name="La Ragione R."/>
            <person name="Hildebrand F."/>
            <person name="Pallen M.J."/>
        </authorList>
    </citation>
    <scope>NUCLEOTIDE SEQUENCE</scope>
    <source>
        <strain evidence="18">B2-22910</strain>
    </source>
</reference>
<comment type="similarity">
    <text evidence="5 13">In the C-terminal section; belongs to the HTP reductase family.</text>
</comment>
<evidence type="ECO:0000256" key="12">
    <source>
        <dbReference type="ARBA" id="ARBA00023268"/>
    </source>
</evidence>
<evidence type="ECO:0000256" key="14">
    <source>
        <dbReference type="PIRSR" id="PIRSR006769-1"/>
    </source>
</evidence>
<dbReference type="GO" id="GO:0009231">
    <property type="term" value="P:riboflavin biosynthetic process"/>
    <property type="evidence" value="ECO:0007669"/>
    <property type="project" value="UniProtKB-KW"/>
</dbReference>
<evidence type="ECO:0000256" key="2">
    <source>
        <dbReference type="ARBA" id="ARBA00004882"/>
    </source>
</evidence>
<feature type="domain" description="CMP/dCMP-type deaminase" evidence="17">
    <location>
        <begin position="4"/>
        <end position="126"/>
    </location>
</feature>
<comment type="pathway">
    <text evidence="3 13">Cofactor biosynthesis; riboflavin biosynthesis; 5-amino-6-(D-ribitylamino)uracil from GTP: step 3/4.</text>
</comment>
<keyword evidence="9 13" id="KW-0862">Zinc</keyword>
<dbReference type="CDD" id="cd01284">
    <property type="entry name" value="Riboflavin_deaminase-reductase"/>
    <property type="match status" value="1"/>
</dbReference>
<dbReference type="InterPro" id="IPR050765">
    <property type="entry name" value="Riboflavin_Biosynth_HTPR"/>
</dbReference>
<evidence type="ECO:0000256" key="10">
    <source>
        <dbReference type="ARBA" id="ARBA00022857"/>
    </source>
</evidence>
<reference evidence="18" key="1">
    <citation type="submission" date="2020-10" db="EMBL/GenBank/DDBJ databases">
        <authorList>
            <person name="Gilroy R."/>
        </authorList>
    </citation>
    <scope>NUCLEOTIDE SEQUENCE</scope>
    <source>
        <strain evidence="18">B2-22910</strain>
    </source>
</reference>
<comment type="caution">
    <text evidence="18">The sequence shown here is derived from an EMBL/GenBank/DDBJ whole genome shotgun (WGS) entry which is preliminary data.</text>
</comment>
<organism evidence="18 19">
    <name type="scientific">Candidatus Cryptobacteroides faecavium</name>
    <dbReference type="NCBI Taxonomy" id="2840762"/>
    <lineage>
        <taxon>Bacteria</taxon>
        <taxon>Pseudomonadati</taxon>
        <taxon>Bacteroidota</taxon>
        <taxon>Bacteroidia</taxon>
        <taxon>Bacteroidales</taxon>
        <taxon>Candidatus Cryptobacteroides</taxon>
    </lineage>
</organism>
<sequence length="396" mass="42603">MWSIEDKNFMRMALRLAENGRGHVNPNPLVGAVIVKDGHPVAEGWHKRYGGLHAETDALASCSTDPAGATMYVTLEPCCHFGKQPPCTSAIINAGISRVVVAMTDPNPLVAGHGVEILRENGIEVCTGLLEEEARYLNRVFIKYITTRRPWVTAKYAMTLDGRIASYSGDSRWVSCAESRDLAHRMRGGHTGIAAGIGTVLADDPMLNCRAAGMRQPVRIIVDSRASMPETSAVARTAGEYPAVLAHTPDADRGRLAALEGLGVRTLECRADRTGMVDLHDMLQKLGEMQIDSVLLEGGAELDWSMVSGGLVDEFYIFIAPKIIGGRSAKGPVGGTGFSMMADAIQLEVESVVPCGEDILVHAFPGGAGWLRDNGDGRRNSARTASGKEEYRCLQE</sequence>
<evidence type="ECO:0000313" key="18">
    <source>
        <dbReference type="EMBL" id="MBO8471154.1"/>
    </source>
</evidence>
<dbReference type="Pfam" id="PF00383">
    <property type="entry name" value="dCMP_cyt_deam_1"/>
    <property type="match status" value="1"/>
</dbReference>
<dbReference type="InterPro" id="IPR002734">
    <property type="entry name" value="RibDG_C"/>
</dbReference>
<evidence type="ECO:0000256" key="16">
    <source>
        <dbReference type="PIRSR" id="PIRSR006769-3"/>
    </source>
</evidence>
<evidence type="ECO:0000256" key="5">
    <source>
        <dbReference type="ARBA" id="ARBA00007417"/>
    </source>
</evidence>
<protein>
    <recommendedName>
        <fullName evidence="13">Riboflavin biosynthesis protein RibD</fullName>
    </recommendedName>
    <domain>
        <recommendedName>
            <fullName evidence="13">Diaminohydroxyphosphoribosylaminopyrimidine deaminase</fullName>
            <shortName evidence="13">DRAP deaminase</shortName>
            <ecNumber evidence="13">3.5.4.26</ecNumber>
        </recommendedName>
        <alternativeName>
            <fullName evidence="13">Riboflavin-specific deaminase</fullName>
        </alternativeName>
    </domain>
    <domain>
        <recommendedName>
            <fullName evidence="13">5-amino-6-(5-phosphoribosylamino)uracil reductase</fullName>
            <ecNumber evidence="13">1.1.1.193</ecNumber>
        </recommendedName>
        <alternativeName>
            <fullName evidence="13">HTP reductase</fullName>
        </alternativeName>
    </domain>
</protein>
<evidence type="ECO:0000313" key="19">
    <source>
        <dbReference type="Proteomes" id="UP000823603"/>
    </source>
</evidence>
<name>A0A9D9NF83_9BACT</name>
<comment type="pathway">
    <text evidence="2 13">Cofactor biosynthesis; riboflavin biosynthesis; 5-amino-6-(D-ribitylamino)uracil from GTP: step 2/4.</text>
</comment>
<feature type="binding site" evidence="15">
    <location>
        <position position="173"/>
    </location>
    <ligand>
        <name>NADP(+)</name>
        <dbReference type="ChEBI" id="CHEBI:58349"/>
    </ligand>
</feature>
<dbReference type="InterPro" id="IPR011549">
    <property type="entry name" value="RibD_C"/>
</dbReference>
<comment type="catalytic activity">
    <reaction evidence="13">
        <text>5-amino-6-(5-phospho-D-ribitylamino)uracil + NADP(+) = 5-amino-6-(5-phospho-D-ribosylamino)uracil + NADPH + H(+)</text>
        <dbReference type="Rhea" id="RHEA:17845"/>
        <dbReference type="ChEBI" id="CHEBI:15378"/>
        <dbReference type="ChEBI" id="CHEBI:57783"/>
        <dbReference type="ChEBI" id="CHEBI:58349"/>
        <dbReference type="ChEBI" id="CHEBI:58421"/>
        <dbReference type="ChEBI" id="CHEBI:58453"/>
        <dbReference type="EC" id="1.1.1.193"/>
    </reaction>
</comment>
<dbReference type="GO" id="GO:0008835">
    <property type="term" value="F:diaminohydroxyphosphoribosylaminopyrimidine deaminase activity"/>
    <property type="evidence" value="ECO:0007669"/>
    <property type="project" value="UniProtKB-EC"/>
</dbReference>
<comment type="cofactor">
    <cofactor evidence="13 16">
        <name>Zn(2+)</name>
        <dbReference type="ChEBI" id="CHEBI:29105"/>
    </cofactor>
    <text evidence="13 16">Binds 1 zinc ion.</text>
</comment>
<evidence type="ECO:0000256" key="6">
    <source>
        <dbReference type="ARBA" id="ARBA00022619"/>
    </source>
</evidence>
<keyword evidence="12" id="KW-0511">Multifunctional enzyme</keyword>
<dbReference type="EC" id="1.1.1.193" evidence="13"/>
<feature type="binding site" evidence="16">
    <location>
        <position position="53"/>
    </location>
    <ligand>
        <name>Zn(2+)</name>
        <dbReference type="ChEBI" id="CHEBI:29105"/>
        <note>catalytic</note>
    </ligand>
</feature>
<comment type="catalytic activity">
    <reaction evidence="13">
        <text>2,5-diamino-6-hydroxy-4-(5-phosphoribosylamino)-pyrimidine + H2O + H(+) = 5-amino-6-(5-phospho-D-ribosylamino)uracil + NH4(+)</text>
        <dbReference type="Rhea" id="RHEA:21868"/>
        <dbReference type="ChEBI" id="CHEBI:15377"/>
        <dbReference type="ChEBI" id="CHEBI:15378"/>
        <dbReference type="ChEBI" id="CHEBI:28938"/>
        <dbReference type="ChEBI" id="CHEBI:58453"/>
        <dbReference type="ChEBI" id="CHEBI:58614"/>
        <dbReference type="EC" id="3.5.4.26"/>
    </reaction>
</comment>
<dbReference type="InterPro" id="IPR016192">
    <property type="entry name" value="APOBEC/CMP_deaminase_Zn-bd"/>
</dbReference>
<evidence type="ECO:0000259" key="17">
    <source>
        <dbReference type="PROSITE" id="PS51747"/>
    </source>
</evidence>
<dbReference type="PIRSF" id="PIRSF006769">
    <property type="entry name" value="RibD"/>
    <property type="match status" value="1"/>
</dbReference>
<keyword evidence="6 13" id="KW-0686">Riboflavin biosynthesis</keyword>
<dbReference type="SUPFAM" id="SSF53927">
    <property type="entry name" value="Cytidine deaminase-like"/>
    <property type="match status" value="1"/>
</dbReference>
<dbReference type="GO" id="GO:0008703">
    <property type="term" value="F:5-amino-6-(5-phosphoribosylamino)uracil reductase activity"/>
    <property type="evidence" value="ECO:0007669"/>
    <property type="project" value="UniProtKB-EC"/>
</dbReference>
<feature type="active site" description="Proton donor" evidence="14">
    <location>
        <position position="55"/>
    </location>
</feature>
<evidence type="ECO:0000256" key="7">
    <source>
        <dbReference type="ARBA" id="ARBA00022723"/>
    </source>
</evidence>
<evidence type="ECO:0000256" key="8">
    <source>
        <dbReference type="ARBA" id="ARBA00022801"/>
    </source>
</evidence>
<evidence type="ECO:0000256" key="4">
    <source>
        <dbReference type="ARBA" id="ARBA00005259"/>
    </source>
</evidence>
<keyword evidence="7 13" id="KW-0479">Metal-binding</keyword>
<evidence type="ECO:0000256" key="15">
    <source>
        <dbReference type="PIRSR" id="PIRSR006769-2"/>
    </source>
</evidence>
<dbReference type="AlphaFoldDB" id="A0A9D9NF83"/>
<comment type="function">
    <text evidence="1 13">Converts 2,5-diamino-6-(ribosylamino)-4(3h)-pyrimidinone 5'-phosphate into 5-amino-6-(ribosylamino)-2,4(1h,3h)-pyrimidinedione 5'-phosphate.</text>
</comment>
<feature type="binding site" evidence="15">
    <location>
        <position position="224"/>
    </location>
    <ligand>
        <name>NADP(+)</name>
        <dbReference type="ChEBI" id="CHEBI:58349"/>
    </ligand>
</feature>
<dbReference type="PROSITE" id="PS00903">
    <property type="entry name" value="CYT_DCMP_DEAMINASES_1"/>
    <property type="match status" value="1"/>
</dbReference>
<keyword evidence="8 13" id="KW-0378">Hydrolase</keyword>
<dbReference type="InterPro" id="IPR002125">
    <property type="entry name" value="CMP_dCMP_dom"/>
</dbReference>
<dbReference type="EMBL" id="JADIMB010000071">
    <property type="protein sequence ID" value="MBO8471154.1"/>
    <property type="molecule type" value="Genomic_DNA"/>
</dbReference>
<dbReference type="Gene3D" id="3.40.430.10">
    <property type="entry name" value="Dihydrofolate Reductase, subunit A"/>
    <property type="match status" value="1"/>
</dbReference>
<dbReference type="SUPFAM" id="SSF53597">
    <property type="entry name" value="Dihydrofolate reductase-like"/>
    <property type="match status" value="1"/>
</dbReference>
<dbReference type="Proteomes" id="UP000823603">
    <property type="component" value="Unassembled WGS sequence"/>
</dbReference>
<feature type="binding site" evidence="15">
    <location>
        <position position="203"/>
    </location>
    <ligand>
        <name>substrate</name>
    </ligand>
</feature>
<feature type="binding site" evidence="15">
    <location>
        <position position="207"/>
    </location>
    <ligand>
        <name>substrate</name>
    </ligand>
</feature>
<dbReference type="InterPro" id="IPR024072">
    <property type="entry name" value="DHFR-like_dom_sf"/>
</dbReference>
<feature type="binding site" evidence="15">
    <location>
        <position position="210"/>
    </location>
    <ligand>
        <name>substrate</name>
    </ligand>
</feature>
<keyword evidence="11 13" id="KW-0560">Oxidoreductase</keyword>
<feature type="binding site" evidence="16">
    <location>
        <position position="78"/>
    </location>
    <ligand>
        <name>Zn(2+)</name>
        <dbReference type="ChEBI" id="CHEBI:29105"/>
        <note>catalytic</note>
    </ligand>
</feature>
<gene>
    <name evidence="18" type="primary">ribD</name>
    <name evidence="18" type="ORF">IAB82_05095</name>
</gene>
<evidence type="ECO:0000256" key="3">
    <source>
        <dbReference type="ARBA" id="ARBA00004910"/>
    </source>
</evidence>
<feature type="binding site" evidence="15">
    <location>
        <position position="157"/>
    </location>
    <ligand>
        <name>NADP(+)</name>
        <dbReference type="ChEBI" id="CHEBI:58349"/>
    </ligand>
</feature>
<feature type="binding site" evidence="16">
    <location>
        <position position="87"/>
    </location>
    <ligand>
        <name>Zn(2+)</name>
        <dbReference type="ChEBI" id="CHEBI:29105"/>
        <note>catalytic</note>
    </ligand>
</feature>
<dbReference type="PROSITE" id="PS51747">
    <property type="entry name" value="CYT_DCMP_DEAMINASES_2"/>
    <property type="match status" value="1"/>
</dbReference>
<evidence type="ECO:0000256" key="1">
    <source>
        <dbReference type="ARBA" id="ARBA00002151"/>
    </source>
</evidence>
<dbReference type="GO" id="GO:0008270">
    <property type="term" value="F:zinc ion binding"/>
    <property type="evidence" value="ECO:0007669"/>
    <property type="project" value="InterPro"/>
</dbReference>
<dbReference type="PANTHER" id="PTHR38011">
    <property type="entry name" value="DIHYDROFOLATE REDUCTASE FAMILY PROTEIN (AFU_ORTHOLOGUE AFUA_8G06820)"/>
    <property type="match status" value="1"/>
</dbReference>
<dbReference type="EC" id="3.5.4.26" evidence="13"/>
<feature type="binding site" evidence="15">
    <location>
        <position position="171"/>
    </location>
    <ligand>
        <name>substrate</name>
    </ligand>
</feature>
<feature type="binding site" evidence="15">
    <location>
        <position position="187"/>
    </location>
    <ligand>
        <name>substrate</name>
    </ligand>
</feature>
<comment type="similarity">
    <text evidence="4 13">In the N-terminal section; belongs to the cytidine and deoxycytidylate deaminase family.</text>
</comment>